<evidence type="ECO:0000256" key="9">
    <source>
        <dbReference type="ARBA" id="ARBA00023204"/>
    </source>
</evidence>
<feature type="binding site" evidence="12">
    <location>
        <position position="427"/>
    </location>
    <ligand>
        <name>Mg(2+)</name>
        <dbReference type="ChEBI" id="CHEBI:18420"/>
        <label>1</label>
    </ligand>
</feature>
<dbReference type="GO" id="GO:0003906">
    <property type="term" value="F:DNA-(apurinic or apyrimidinic site) endonuclease activity"/>
    <property type="evidence" value="ECO:0007669"/>
    <property type="project" value="TreeGrafter"/>
</dbReference>
<comment type="subcellular location">
    <subcellularLocation>
        <location evidence="3">Nucleus</location>
    </subcellularLocation>
</comment>
<dbReference type="FunFam" id="3.60.10.10:FF:000009">
    <property type="entry name" value="DNA-(apurinic or apyrimidinic site) lyase"/>
    <property type="match status" value="1"/>
</dbReference>
<dbReference type="InterPro" id="IPR020848">
    <property type="entry name" value="AP_endonuclease_F1_CS"/>
</dbReference>
<dbReference type="PROSITE" id="PS00726">
    <property type="entry name" value="AP_NUCLEASE_F1_1"/>
    <property type="match status" value="1"/>
</dbReference>
<feature type="active site" evidence="11">
    <location>
        <position position="386"/>
    </location>
</feature>
<comment type="catalytic activity">
    <reaction evidence="1">
        <text>Exonucleolytic cleavage in the 3'- to 5'-direction to yield nucleoside 5'-phosphates.</text>
        <dbReference type="EC" id="3.1.11.2"/>
    </reaction>
</comment>
<dbReference type="CDD" id="cd09087">
    <property type="entry name" value="Ape1-like_AP-endo"/>
    <property type="match status" value="1"/>
</dbReference>
<evidence type="ECO:0000256" key="15">
    <source>
        <dbReference type="SAM" id="MobiDB-lite"/>
    </source>
</evidence>
<feature type="compositionally biased region" description="Basic and acidic residues" evidence="15">
    <location>
        <begin position="73"/>
        <end position="139"/>
    </location>
</feature>
<dbReference type="InterPro" id="IPR004808">
    <property type="entry name" value="AP_endonuc_1"/>
</dbReference>
<keyword evidence="9 14" id="KW-0234">DNA repair</keyword>
<dbReference type="Pfam" id="PF03372">
    <property type="entry name" value="Exo_endo_phos"/>
    <property type="match status" value="1"/>
</dbReference>
<keyword evidence="8 12" id="KW-0460">Magnesium</keyword>
<dbReference type="PROSITE" id="PS51435">
    <property type="entry name" value="AP_NUCLEASE_F1_4"/>
    <property type="match status" value="1"/>
</dbReference>
<dbReference type="NCBIfam" id="TIGR00633">
    <property type="entry name" value="xth"/>
    <property type="match status" value="1"/>
</dbReference>
<comment type="cofactor">
    <cofactor evidence="2">
        <name>Mn(2+)</name>
        <dbReference type="ChEBI" id="CHEBI:29035"/>
    </cofactor>
</comment>
<feature type="binding site" evidence="12">
    <location>
        <position position="425"/>
    </location>
    <ligand>
        <name>Mg(2+)</name>
        <dbReference type="ChEBI" id="CHEBI:18420"/>
        <label>1</label>
    </ligand>
</feature>
<feature type="non-terminal residue" evidence="17">
    <location>
        <position position="1"/>
    </location>
</feature>
<evidence type="ECO:0000256" key="11">
    <source>
        <dbReference type="PIRSR" id="PIRSR604808-1"/>
    </source>
</evidence>
<feature type="compositionally biased region" description="Basic residues" evidence="15">
    <location>
        <begin position="231"/>
        <end position="241"/>
    </location>
</feature>
<feature type="binding site" evidence="12">
    <location>
        <position position="314"/>
    </location>
    <ligand>
        <name>Mg(2+)</name>
        <dbReference type="ChEBI" id="CHEBI:18420"/>
        <label>1</label>
    </ligand>
</feature>
<organism evidence="17">
    <name type="scientific">Corethrella appendiculata</name>
    <dbReference type="NCBI Taxonomy" id="1370023"/>
    <lineage>
        <taxon>Eukaryota</taxon>
        <taxon>Metazoa</taxon>
        <taxon>Ecdysozoa</taxon>
        <taxon>Arthropoda</taxon>
        <taxon>Hexapoda</taxon>
        <taxon>Insecta</taxon>
        <taxon>Pterygota</taxon>
        <taxon>Neoptera</taxon>
        <taxon>Endopterygota</taxon>
        <taxon>Diptera</taxon>
        <taxon>Nematocera</taxon>
        <taxon>Culicoidea</taxon>
        <taxon>Chaoboridae</taxon>
        <taxon>Corethrella</taxon>
    </lineage>
</organism>
<evidence type="ECO:0000256" key="12">
    <source>
        <dbReference type="PIRSR" id="PIRSR604808-2"/>
    </source>
</evidence>
<feature type="active site" description="Proton donor/acceptor" evidence="11">
    <location>
        <position position="425"/>
    </location>
</feature>
<dbReference type="AlphaFoldDB" id="U5EPA7"/>
<dbReference type="PROSITE" id="PS00728">
    <property type="entry name" value="AP_NUCLEASE_F1_3"/>
    <property type="match status" value="1"/>
</dbReference>
<dbReference type="GO" id="GO:0005634">
    <property type="term" value="C:nucleus"/>
    <property type="evidence" value="ECO:0007669"/>
    <property type="project" value="UniProtKB-SubCell"/>
</dbReference>
<comment type="cofactor">
    <cofactor evidence="12 14">
        <name>Mg(2+)</name>
        <dbReference type="ChEBI" id="CHEBI:18420"/>
    </cofactor>
    <cofactor evidence="12 14">
        <name>Mn(2+)</name>
        <dbReference type="ChEBI" id="CHEBI:29035"/>
    </cofactor>
    <text evidence="12 14">Probably binds two magnesium or manganese ions per subunit.</text>
</comment>
<evidence type="ECO:0000256" key="1">
    <source>
        <dbReference type="ARBA" id="ARBA00000493"/>
    </source>
</evidence>
<keyword evidence="6 14" id="KW-0227">DNA damage</keyword>
<evidence type="ECO:0000259" key="16">
    <source>
        <dbReference type="Pfam" id="PF03372"/>
    </source>
</evidence>
<comment type="similarity">
    <text evidence="4 14">Belongs to the DNA repair enzymes AP/ExoA family.</text>
</comment>
<dbReference type="GO" id="GO:0003677">
    <property type="term" value="F:DNA binding"/>
    <property type="evidence" value="ECO:0007669"/>
    <property type="project" value="InterPro"/>
</dbReference>
<reference evidence="17" key="1">
    <citation type="journal article" date="2014" name="Insect Biochem. Mol. Biol.">
        <title>An insight into the sialome of the frog biting fly, Corethrella appendiculata.</title>
        <authorList>
            <person name="Ribeiro J.M.C."/>
            <person name="Chagas A.C."/>
            <person name="Pham V.M."/>
            <person name="Lounibos L.P."/>
            <person name="Calvo E."/>
        </authorList>
    </citation>
    <scope>NUCLEOTIDE SEQUENCE</scope>
    <source>
        <tissue evidence="17">Salivary glands</tissue>
    </source>
</reference>
<feature type="region of interest" description="Disordered" evidence="15">
    <location>
        <begin position="1"/>
        <end position="256"/>
    </location>
</feature>
<dbReference type="GO" id="GO:0046872">
    <property type="term" value="F:metal ion binding"/>
    <property type="evidence" value="ECO:0007669"/>
    <property type="project" value="UniProtKB-KW"/>
</dbReference>
<keyword evidence="10" id="KW-0539">Nucleus</keyword>
<evidence type="ECO:0000256" key="7">
    <source>
        <dbReference type="ARBA" id="ARBA00022801"/>
    </source>
</evidence>
<dbReference type="GO" id="GO:0006284">
    <property type="term" value="P:base-excision repair"/>
    <property type="evidence" value="ECO:0007669"/>
    <property type="project" value="TreeGrafter"/>
</dbReference>
<evidence type="ECO:0000256" key="6">
    <source>
        <dbReference type="ARBA" id="ARBA00022763"/>
    </source>
</evidence>
<dbReference type="InterPro" id="IPR005135">
    <property type="entry name" value="Endo/exonuclease/phosphatase"/>
</dbReference>
<name>U5EPA7_9DIPT</name>
<dbReference type="InterPro" id="IPR020847">
    <property type="entry name" value="AP_endonuclease_F1_BS"/>
</dbReference>
<feature type="compositionally biased region" description="Polar residues" evidence="15">
    <location>
        <begin position="1"/>
        <end position="10"/>
    </location>
</feature>
<feature type="binding site" evidence="12">
    <location>
        <position position="523"/>
    </location>
    <ligand>
        <name>Mg(2+)</name>
        <dbReference type="ChEBI" id="CHEBI:18420"/>
        <label>1</label>
    </ligand>
</feature>
<keyword evidence="7" id="KW-0378">Hydrolase</keyword>
<feature type="binding site" evidence="12">
    <location>
        <position position="522"/>
    </location>
    <ligand>
        <name>Mg(2+)</name>
        <dbReference type="ChEBI" id="CHEBI:18420"/>
        <label>1</label>
    </ligand>
</feature>
<proteinExistence type="evidence at transcript level"/>
<protein>
    <recommendedName>
        <fullName evidence="14">DNA-(apurinic or apyrimidinic site) endonuclease</fullName>
        <ecNumber evidence="14">3.1.-.-</ecNumber>
    </recommendedName>
</protein>
<feature type="domain" description="Endonuclease/exonuclease/phosphatase" evidence="16">
    <location>
        <begin position="284"/>
        <end position="523"/>
    </location>
</feature>
<accession>U5EPA7</accession>
<feature type="compositionally biased region" description="Basic and acidic residues" evidence="15">
    <location>
        <begin position="26"/>
        <end position="37"/>
    </location>
</feature>
<dbReference type="InterPro" id="IPR036691">
    <property type="entry name" value="Endo/exonu/phosph_ase_sf"/>
</dbReference>
<feature type="active site" description="Proton acceptor" evidence="11">
    <location>
        <position position="523"/>
    </location>
</feature>
<evidence type="ECO:0000256" key="5">
    <source>
        <dbReference type="ARBA" id="ARBA00022723"/>
    </source>
</evidence>
<keyword evidence="5 12" id="KW-0479">Metal-binding</keyword>
<dbReference type="GO" id="GO:0008311">
    <property type="term" value="F:double-stranded DNA 3'-5' DNA exonuclease activity"/>
    <property type="evidence" value="ECO:0007669"/>
    <property type="project" value="UniProtKB-EC"/>
</dbReference>
<evidence type="ECO:0000256" key="4">
    <source>
        <dbReference type="ARBA" id="ARBA00007092"/>
    </source>
</evidence>
<dbReference type="GO" id="GO:0008081">
    <property type="term" value="F:phosphoric diester hydrolase activity"/>
    <property type="evidence" value="ECO:0007669"/>
    <property type="project" value="TreeGrafter"/>
</dbReference>
<evidence type="ECO:0000256" key="2">
    <source>
        <dbReference type="ARBA" id="ARBA00001936"/>
    </source>
</evidence>
<evidence type="ECO:0000256" key="8">
    <source>
        <dbReference type="ARBA" id="ARBA00022842"/>
    </source>
</evidence>
<evidence type="ECO:0000256" key="13">
    <source>
        <dbReference type="PIRSR" id="PIRSR604808-3"/>
    </source>
</evidence>
<dbReference type="Gene3D" id="3.60.10.10">
    <property type="entry name" value="Endonuclease/exonuclease/phosphatase"/>
    <property type="match status" value="1"/>
</dbReference>
<evidence type="ECO:0000256" key="14">
    <source>
        <dbReference type="RuleBase" id="RU362131"/>
    </source>
</evidence>
<feature type="compositionally biased region" description="Basic and acidic residues" evidence="15">
    <location>
        <begin position="201"/>
        <end position="213"/>
    </location>
</feature>
<feature type="site" description="Important for catalytic activity" evidence="13">
    <location>
        <position position="497"/>
    </location>
</feature>
<dbReference type="EMBL" id="GANO01003759">
    <property type="protein sequence ID" value="JAB56112.1"/>
    <property type="molecule type" value="mRNA"/>
</dbReference>
<evidence type="ECO:0000313" key="17">
    <source>
        <dbReference type="EMBL" id="JAB56112.1"/>
    </source>
</evidence>
<feature type="site" description="Transition state stabilizer" evidence="13">
    <location>
        <position position="427"/>
    </location>
</feature>
<dbReference type="NCBIfam" id="TIGR00195">
    <property type="entry name" value="exoDNase_III"/>
    <property type="match status" value="1"/>
</dbReference>
<feature type="binding site" evidence="12">
    <location>
        <position position="286"/>
    </location>
    <ligand>
        <name>Mg(2+)</name>
        <dbReference type="ChEBI" id="CHEBI:18420"/>
        <label>1</label>
    </ligand>
</feature>
<keyword evidence="12" id="KW-0464">Manganese</keyword>
<dbReference type="PANTHER" id="PTHR22748">
    <property type="entry name" value="AP ENDONUCLEASE"/>
    <property type="match status" value="1"/>
</dbReference>
<feature type="site" description="Interaction with DNA substrate" evidence="13">
    <location>
        <position position="523"/>
    </location>
</feature>
<dbReference type="EC" id="3.1.-.-" evidence="14"/>
<feature type="compositionally biased region" description="Basic and acidic residues" evidence="15">
    <location>
        <begin position="242"/>
        <end position="256"/>
    </location>
</feature>
<sequence length="532" mass="60576">KLENNQQESKVSLRKRKINTAIDNNKNIHEEETKLIVDHSNITKRNKTIQKKEVEVATEVESSKNNKKRKTEKKATSEDITENHGNDDQKLKAGTKPKEPKPGKSTAKEGRSTKADKKKSENGNKTTDEELNHVIDKKSKTTRGITKREPKHKATDDVLDCNVNKNEDVQEDSNSGNDKIKKSKSKTKTVESTKTSKKRKLTEEHLKQNKTDETEIAVAESTEEDLNNKNNKAKKNGRTKVKKEASAKRAKAEEQTKIPNSKITDYNNISFELPNKKWNFKISSWNVAGLRAWITKGGLKFLEYENPDIICLQETKCTEDQLPEEARKIKGYHPYWYCKPGGHGGVAIYSKQMPMSIVYGIGDDELDGQARLITAEYEKFYLICAYVPNAGRKLVTLPKRLKWNEKFEELVKNLNMKKPVILCGDLNVAHNEIDLANPKSNTKNAGFTKEEREGFSNLLSLGFNDTFRSLYPDQKNAYTFWSYMGNARSKNVGWRLDYFVTSERLVPKVVDNVIRSSVLGSDHCPITLFLSL</sequence>
<evidence type="ECO:0000256" key="3">
    <source>
        <dbReference type="ARBA" id="ARBA00004123"/>
    </source>
</evidence>
<evidence type="ECO:0000256" key="10">
    <source>
        <dbReference type="ARBA" id="ARBA00023242"/>
    </source>
</evidence>
<dbReference type="PANTHER" id="PTHR22748:SF6">
    <property type="entry name" value="DNA-(APURINIC OR APYRIMIDINIC SITE) ENDONUCLEASE"/>
    <property type="match status" value="1"/>
</dbReference>
<feature type="compositionally biased region" description="Basic and acidic residues" evidence="15">
    <location>
        <begin position="146"/>
        <end position="156"/>
    </location>
</feature>
<dbReference type="SUPFAM" id="SSF56219">
    <property type="entry name" value="DNase I-like"/>
    <property type="match status" value="1"/>
</dbReference>